<feature type="transmembrane region" description="Helical" evidence="2">
    <location>
        <begin position="31"/>
        <end position="53"/>
    </location>
</feature>
<name>A0A0D1YB60_9EURO</name>
<gene>
    <name evidence="3" type="ORF">PV11_07769</name>
</gene>
<sequence length="284" mass="30992">MAPNPRNMFYRQQFDGPFSHNNGPGNGPPKAAIIGVAVTVGVILLAVAIYFLLRFRRRRNANSYKPADAQGGFNVDPPSQMPSKEDTAGLLGKNSPAPPAIVAWDAEHAQTGSTQNGFQYGMGMGIQRPASAASVGVPPPRYEEATARPSLGHGRHQSDSGLRPLLLAQGEAASYYNDSAREEQDIGERGRSVSRERSNGTRARSREGDQVDLFAAPLDMESELRTIGTLKMYAVMDVNDMAGVKGHGLWHYRLAFGLRAGYAWSYLLEISLCEGEWYSILNMF</sequence>
<keyword evidence="2" id="KW-0812">Transmembrane</keyword>
<dbReference type="Proteomes" id="UP000053599">
    <property type="component" value="Unassembled WGS sequence"/>
</dbReference>
<feature type="compositionally biased region" description="Basic and acidic residues" evidence="1">
    <location>
        <begin position="179"/>
        <end position="208"/>
    </location>
</feature>
<reference evidence="3 4" key="1">
    <citation type="submission" date="2015-01" db="EMBL/GenBank/DDBJ databases">
        <title>The Genome Sequence of Exophiala sideris CBS121828.</title>
        <authorList>
            <consortium name="The Broad Institute Genomics Platform"/>
            <person name="Cuomo C."/>
            <person name="de Hoog S."/>
            <person name="Gorbushina A."/>
            <person name="Stielow B."/>
            <person name="Teixiera M."/>
            <person name="Abouelleil A."/>
            <person name="Chapman S.B."/>
            <person name="Priest M."/>
            <person name="Young S.K."/>
            <person name="Wortman J."/>
            <person name="Nusbaum C."/>
            <person name="Birren B."/>
        </authorList>
    </citation>
    <scope>NUCLEOTIDE SEQUENCE [LARGE SCALE GENOMIC DNA]</scope>
    <source>
        <strain evidence="3 4">CBS 121828</strain>
    </source>
</reference>
<feature type="region of interest" description="Disordered" evidence="1">
    <location>
        <begin position="177"/>
        <end position="208"/>
    </location>
</feature>
<evidence type="ECO:0000256" key="1">
    <source>
        <dbReference type="SAM" id="MobiDB-lite"/>
    </source>
</evidence>
<dbReference type="OrthoDB" id="4121240at2759"/>
<keyword evidence="2" id="KW-0472">Membrane</keyword>
<evidence type="ECO:0000313" key="3">
    <source>
        <dbReference type="EMBL" id="KIV80257.1"/>
    </source>
</evidence>
<dbReference type="AlphaFoldDB" id="A0A0D1YB60"/>
<feature type="region of interest" description="Disordered" evidence="1">
    <location>
        <begin position="64"/>
        <end position="94"/>
    </location>
</feature>
<feature type="region of interest" description="Disordered" evidence="1">
    <location>
        <begin position="130"/>
        <end position="160"/>
    </location>
</feature>
<evidence type="ECO:0000313" key="4">
    <source>
        <dbReference type="Proteomes" id="UP000053599"/>
    </source>
</evidence>
<dbReference type="HOGENOM" id="CLU_1102683_0_0_1"/>
<protein>
    <submittedName>
        <fullName evidence="3">Uncharacterized protein</fullName>
    </submittedName>
</protein>
<accession>A0A0D1YB60</accession>
<keyword evidence="2" id="KW-1133">Transmembrane helix</keyword>
<evidence type="ECO:0000256" key="2">
    <source>
        <dbReference type="SAM" id="Phobius"/>
    </source>
</evidence>
<dbReference type="EMBL" id="KN846953">
    <property type="protein sequence ID" value="KIV80257.1"/>
    <property type="molecule type" value="Genomic_DNA"/>
</dbReference>
<organism evidence="3 4">
    <name type="scientific">Exophiala sideris</name>
    <dbReference type="NCBI Taxonomy" id="1016849"/>
    <lineage>
        <taxon>Eukaryota</taxon>
        <taxon>Fungi</taxon>
        <taxon>Dikarya</taxon>
        <taxon>Ascomycota</taxon>
        <taxon>Pezizomycotina</taxon>
        <taxon>Eurotiomycetes</taxon>
        <taxon>Chaetothyriomycetidae</taxon>
        <taxon>Chaetothyriales</taxon>
        <taxon>Herpotrichiellaceae</taxon>
        <taxon>Exophiala</taxon>
    </lineage>
</organism>
<proteinExistence type="predicted"/>